<name>A0ABT7RZS0_9LACO</name>
<protein>
    <submittedName>
        <fullName evidence="1">Uncharacterized protein</fullName>
    </submittedName>
</protein>
<evidence type="ECO:0000313" key="1">
    <source>
        <dbReference type="EMBL" id="MDM7646801.1"/>
    </source>
</evidence>
<keyword evidence="2" id="KW-1185">Reference proteome</keyword>
<comment type="caution">
    <text evidence="1">The sequence shown here is derived from an EMBL/GenBank/DDBJ whole genome shotgun (WGS) entry which is preliminary data.</text>
</comment>
<gene>
    <name evidence="1" type="ORF">QUE93_07205</name>
</gene>
<evidence type="ECO:0000313" key="2">
    <source>
        <dbReference type="Proteomes" id="UP001242903"/>
    </source>
</evidence>
<accession>A0ABT7RZS0</accession>
<sequence>MIFLEFELIGQLVPVTVKTDEYGLKKFHRSLDSRTDYVTFIDENIIINMKNVLTVRIRK</sequence>
<proteinExistence type="predicted"/>
<dbReference type="Proteomes" id="UP001242903">
    <property type="component" value="Unassembled WGS sequence"/>
</dbReference>
<reference evidence="1 2" key="1">
    <citation type="submission" date="2023-06" db="EMBL/GenBank/DDBJ databases">
        <title>Draft Genome Sequences of lactic acid bacteria strains isolated from fermented milk products.</title>
        <authorList>
            <person name="Elcheninov A.G."/>
            <person name="Klyukina A."/>
            <person name="Zayulina K.S."/>
            <person name="Gavirova L.A."/>
            <person name="Shcherbakova P.A."/>
            <person name="Shestakov A.I."/>
            <person name="Kublanov I.V."/>
            <person name="Kochetkova T.V."/>
        </authorList>
    </citation>
    <scope>NUCLEOTIDE SEQUENCE [LARGE SCALE GENOMIC DNA]</scope>
    <source>
        <strain evidence="1 2">TOM.81</strain>
    </source>
</reference>
<organism evidence="1 2">
    <name type="scientific">Leuconostoc falkenbergense</name>
    <dbReference type="NCBI Taxonomy" id="2766470"/>
    <lineage>
        <taxon>Bacteria</taxon>
        <taxon>Bacillati</taxon>
        <taxon>Bacillota</taxon>
        <taxon>Bacilli</taxon>
        <taxon>Lactobacillales</taxon>
        <taxon>Lactobacillaceae</taxon>
        <taxon>Leuconostoc</taxon>
    </lineage>
</organism>
<dbReference type="EMBL" id="JAUCAQ010000014">
    <property type="protein sequence ID" value="MDM7646801.1"/>
    <property type="molecule type" value="Genomic_DNA"/>
</dbReference>
<dbReference type="RefSeq" id="WP_289456634.1">
    <property type="nucleotide sequence ID" value="NZ_JAUCAQ010000014.1"/>
</dbReference>